<dbReference type="AlphaFoldDB" id="A0A8J1XY56"/>
<dbReference type="EMBL" id="CAIIXF020000009">
    <property type="protein sequence ID" value="CAH1795508.1"/>
    <property type="molecule type" value="Genomic_DNA"/>
</dbReference>
<feature type="compositionally biased region" description="Polar residues" evidence="1">
    <location>
        <begin position="164"/>
        <end position="180"/>
    </location>
</feature>
<proteinExistence type="predicted"/>
<gene>
    <name evidence="2" type="ORF">OFUS_LOCUS20039</name>
</gene>
<feature type="region of interest" description="Disordered" evidence="1">
    <location>
        <begin position="300"/>
        <end position="429"/>
    </location>
</feature>
<evidence type="ECO:0000313" key="2">
    <source>
        <dbReference type="EMBL" id="CAH1795508.1"/>
    </source>
</evidence>
<evidence type="ECO:0000256" key="1">
    <source>
        <dbReference type="SAM" id="MobiDB-lite"/>
    </source>
</evidence>
<feature type="compositionally biased region" description="Basic and acidic residues" evidence="1">
    <location>
        <begin position="62"/>
        <end position="86"/>
    </location>
</feature>
<reference evidence="2" key="1">
    <citation type="submission" date="2022-03" db="EMBL/GenBank/DDBJ databases">
        <authorList>
            <person name="Martin C."/>
        </authorList>
    </citation>
    <scope>NUCLEOTIDE SEQUENCE</scope>
</reference>
<organism evidence="2 3">
    <name type="scientific">Owenia fusiformis</name>
    <name type="common">Polychaete worm</name>
    <dbReference type="NCBI Taxonomy" id="6347"/>
    <lineage>
        <taxon>Eukaryota</taxon>
        <taxon>Metazoa</taxon>
        <taxon>Spiralia</taxon>
        <taxon>Lophotrochozoa</taxon>
        <taxon>Annelida</taxon>
        <taxon>Polychaeta</taxon>
        <taxon>Sedentaria</taxon>
        <taxon>Canalipalpata</taxon>
        <taxon>Sabellida</taxon>
        <taxon>Oweniida</taxon>
        <taxon>Oweniidae</taxon>
        <taxon>Owenia</taxon>
    </lineage>
</organism>
<evidence type="ECO:0000313" key="3">
    <source>
        <dbReference type="Proteomes" id="UP000749559"/>
    </source>
</evidence>
<feature type="compositionally biased region" description="Polar residues" evidence="1">
    <location>
        <begin position="324"/>
        <end position="336"/>
    </location>
</feature>
<feature type="compositionally biased region" description="Basic and acidic residues" evidence="1">
    <location>
        <begin position="368"/>
        <end position="377"/>
    </location>
</feature>
<dbReference type="Proteomes" id="UP000749559">
    <property type="component" value="Unassembled WGS sequence"/>
</dbReference>
<protein>
    <submittedName>
        <fullName evidence="2">Uncharacterized protein</fullName>
    </submittedName>
</protein>
<feature type="compositionally biased region" description="Basic and acidic residues" evidence="1">
    <location>
        <begin position="337"/>
        <end position="358"/>
    </location>
</feature>
<keyword evidence="3" id="KW-1185">Reference proteome</keyword>
<sequence>MAEGKGAAMAEENEIKIQENIDNDIDAACQYMLSSFKILDKALSLSYTPEQSEDSMSKSCKNKSDTNKKEDLEVKVKKIKQDDKTKPKIKGGEVYNSKSKPKSANNTLINEGKDGEKSALFRGQTRNKVGKPVGKTVKEQDVRGKTISIKPKNKVVGVNKDTMKGSTLNEQKAESSSSVKTPKEGRRIPTKQMPIKPKTKSADTDKDSTKKEKKETQAQKKAILVKPLGVRHLISKPSPQVERHTPIVKPKILKSNVASKELEKNKVVRTKDIEKDKDKSTKVRPMTYFNSSLVKSKVKSTKEVAFKKVDEKSDKEMASPKARIQTSGSKNPSSIGRKNDIKSPNEEIIKKTTRKSDQKSNPVSMKYVKSETQKIKTNESLNKQIDIKVKQKDQSNPVNERSTSIKKDPPVKKSIVKTTQARSSAKKKDNLNSKVIQNWMDEKKKEVQPAGKLKNSISNQVEKETTKSLKNSFDLETKVRHLKEIVTAVIDKNRQDMTHIQNKEDINESILQEVVHDALNRNTSEMDKNVELNDNDGDQNQMVHGQSEGDNNAFEWCKKKEAAKKVRVNNVMLEDNTEYEVSKHENVGRDNTFTDMSRNEDDDKMIKVNEDELRENNVENVATKSILKASNIYKVGKESNKTAEETNANTDTSRTKKCEPSTKSGQEIFNDEHSLFARYAEEIAEHITQSAVTNSLSLFESDDKDNQSFHIKDRSIIIKNDNTDYESGSDTVKENCDGNDEQQLIATTNDHKIKGLNARDSTDESSSNIQVI</sequence>
<accession>A0A8J1XY56</accession>
<feature type="compositionally biased region" description="Polar residues" evidence="1">
    <location>
        <begin position="96"/>
        <end position="109"/>
    </location>
</feature>
<name>A0A8J1XY56_OWEFU</name>
<feature type="region of interest" description="Disordered" evidence="1">
    <location>
        <begin position="158"/>
        <end position="224"/>
    </location>
</feature>
<feature type="region of interest" description="Disordered" evidence="1">
    <location>
        <begin position="640"/>
        <end position="665"/>
    </location>
</feature>
<feature type="compositionally biased region" description="Basic and acidic residues" evidence="1">
    <location>
        <begin position="300"/>
        <end position="318"/>
    </location>
</feature>
<feature type="compositionally biased region" description="Basic and acidic residues" evidence="1">
    <location>
        <begin position="200"/>
        <end position="218"/>
    </location>
</feature>
<comment type="caution">
    <text evidence="2">The sequence shown here is derived from an EMBL/GenBank/DDBJ whole genome shotgun (WGS) entry which is preliminary data.</text>
</comment>
<feature type="region of interest" description="Disordered" evidence="1">
    <location>
        <begin position="49"/>
        <end position="135"/>
    </location>
</feature>